<dbReference type="InterPro" id="IPR018724">
    <property type="entry name" value="2OG-Fe_dioxygenase"/>
</dbReference>
<dbReference type="Gene3D" id="2.60.120.620">
    <property type="entry name" value="q2cbj1_9rhob like domain"/>
    <property type="match status" value="1"/>
</dbReference>
<comment type="caution">
    <text evidence="1">The sequence shown here is derived from an EMBL/GenBank/DDBJ whole genome shotgun (WGS) entry which is preliminary data.</text>
</comment>
<dbReference type="EMBL" id="SMKW01000081">
    <property type="protein sequence ID" value="TDD38972.1"/>
    <property type="molecule type" value="Genomic_DNA"/>
</dbReference>
<proteinExistence type="predicted"/>
<evidence type="ECO:0000313" key="2">
    <source>
        <dbReference type="Proteomes" id="UP000294947"/>
    </source>
</evidence>
<protein>
    <recommendedName>
        <fullName evidence="3">2OG-Fe dioxygenase family protein</fullName>
    </recommendedName>
</protein>
<accession>A0A4R4Y7H2</accession>
<evidence type="ECO:0008006" key="3">
    <source>
        <dbReference type="Google" id="ProtNLM"/>
    </source>
</evidence>
<dbReference type="AlphaFoldDB" id="A0A4R4Y7H2"/>
<keyword evidence="2" id="KW-1185">Reference proteome</keyword>
<dbReference type="GO" id="GO:0051213">
    <property type="term" value="F:dioxygenase activity"/>
    <property type="evidence" value="ECO:0007669"/>
    <property type="project" value="InterPro"/>
</dbReference>
<evidence type="ECO:0000313" key="1">
    <source>
        <dbReference type="EMBL" id="TDD38972.1"/>
    </source>
</evidence>
<dbReference type="OrthoDB" id="6681382at2"/>
<dbReference type="Pfam" id="PF10014">
    <property type="entry name" value="2OG-Fe_Oxy_2"/>
    <property type="match status" value="1"/>
</dbReference>
<gene>
    <name evidence="1" type="ORF">E1288_37910</name>
</gene>
<name>A0A4R4Y7H2_9PSEU</name>
<reference evidence="1 2" key="1">
    <citation type="submission" date="2019-03" db="EMBL/GenBank/DDBJ databases">
        <title>Draft genome sequences of novel Actinobacteria.</title>
        <authorList>
            <person name="Sahin N."/>
            <person name="Ay H."/>
            <person name="Saygin H."/>
        </authorList>
    </citation>
    <scope>NUCLEOTIDE SEQUENCE [LARGE SCALE GENOMIC DNA]</scope>
    <source>
        <strain evidence="1 2">7K502</strain>
    </source>
</reference>
<dbReference type="Proteomes" id="UP000294947">
    <property type="component" value="Unassembled WGS sequence"/>
</dbReference>
<sequence>MADERLRRLTVEFGQLPCDPHSRNEGRFRRFGRGVLLPWNGEFHWMPETLVNMPDGTTCSVNHYQQGMHNPEFLGLVRNMPGLTESIRRNSLLTELIKFDFSQTTWSEVELCWPIHVGVHLIRLSVDSPGGRAVATPDMLHQDGEPYAFAHLIYRRDAEGGENVIATPACAGSSPDDVAPESVLDRFTLCHPLDSYGVKDDLVSHYVAPVTVAAGAETAERAVLLIDFTPMTQRA</sequence>
<organism evidence="1 2">
    <name type="scientific">Saccharopolyspora elongata</name>
    <dbReference type="NCBI Taxonomy" id="2530387"/>
    <lineage>
        <taxon>Bacteria</taxon>
        <taxon>Bacillati</taxon>
        <taxon>Actinomycetota</taxon>
        <taxon>Actinomycetes</taxon>
        <taxon>Pseudonocardiales</taxon>
        <taxon>Pseudonocardiaceae</taxon>
        <taxon>Saccharopolyspora</taxon>
    </lineage>
</organism>